<dbReference type="CDD" id="cd01948">
    <property type="entry name" value="EAL"/>
    <property type="match status" value="1"/>
</dbReference>
<dbReference type="Pfam" id="PF00563">
    <property type="entry name" value="EAL"/>
    <property type="match status" value="1"/>
</dbReference>
<keyword evidence="3" id="KW-1185">Reference proteome</keyword>
<dbReference type="SUPFAM" id="SSF141868">
    <property type="entry name" value="EAL domain-like"/>
    <property type="match status" value="1"/>
</dbReference>
<dbReference type="EMBL" id="FOLO01000005">
    <property type="protein sequence ID" value="SFC13109.1"/>
    <property type="molecule type" value="Genomic_DNA"/>
</dbReference>
<dbReference type="InterPro" id="IPR035919">
    <property type="entry name" value="EAL_sf"/>
</dbReference>
<protein>
    <submittedName>
        <fullName evidence="2">EAL domain, c-di-GMP-specific phosphodiesterase class I (Or its enzymatically inactive variant)</fullName>
    </submittedName>
</protein>
<dbReference type="STRING" id="1123010.SAMN02745724_00970"/>
<organism evidence="2 3">
    <name type="scientific">Pseudoalteromonas denitrificans DSM 6059</name>
    <dbReference type="NCBI Taxonomy" id="1123010"/>
    <lineage>
        <taxon>Bacteria</taxon>
        <taxon>Pseudomonadati</taxon>
        <taxon>Pseudomonadota</taxon>
        <taxon>Gammaproteobacteria</taxon>
        <taxon>Alteromonadales</taxon>
        <taxon>Pseudoalteromonadaceae</taxon>
        <taxon>Pseudoalteromonas</taxon>
    </lineage>
</organism>
<dbReference type="PROSITE" id="PS50883">
    <property type="entry name" value="EAL"/>
    <property type="match status" value="1"/>
</dbReference>
<evidence type="ECO:0000259" key="1">
    <source>
        <dbReference type="PROSITE" id="PS50883"/>
    </source>
</evidence>
<dbReference type="InterPro" id="IPR050706">
    <property type="entry name" value="Cyclic-di-GMP_PDE-like"/>
</dbReference>
<evidence type="ECO:0000313" key="2">
    <source>
        <dbReference type="EMBL" id="SFC13109.1"/>
    </source>
</evidence>
<feature type="domain" description="EAL" evidence="1">
    <location>
        <begin position="1"/>
        <end position="226"/>
    </location>
</feature>
<dbReference type="PANTHER" id="PTHR33121:SF76">
    <property type="entry name" value="SIGNALING PROTEIN"/>
    <property type="match status" value="1"/>
</dbReference>
<dbReference type="OrthoDB" id="1673646at2"/>
<dbReference type="Gene3D" id="3.20.20.450">
    <property type="entry name" value="EAL domain"/>
    <property type="match status" value="1"/>
</dbReference>
<name>A0A1I1GMX6_9GAMM</name>
<dbReference type="GO" id="GO:0071111">
    <property type="term" value="F:cyclic-guanylate-specific phosphodiesterase activity"/>
    <property type="evidence" value="ECO:0007669"/>
    <property type="project" value="InterPro"/>
</dbReference>
<evidence type="ECO:0000313" key="3">
    <source>
        <dbReference type="Proteomes" id="UP000198862"/>
    </source>
</evidence>
<dbReference type="AlphaFoldDB" id="A0A1I1GMX6"/>
<dbReference type="InterPro" id="IPR001633">
    <property type="entry name" value="EAL_dom"/>
</dbReference>
<dbReference type="SMART" id="SM00052">
    <property type="entry name" value="EAL"/>
    <property type="match status" value="1"/>
</dbReference>
<dbReference type="PANTHER" id="PTHR33121">
    <property type="entry name" value="CYCLIC DI-GMP PHOSPHODIESTERASE PDEF"/>
    <property type="match status" value="1"/>
</dbReference>
<dbReference type="RefSeq" id="WP_091980786.1">
    <property type="nucleotide sequence ID" value="NZ_FOLO01000005.1"/>
</dbReference>
<proteinExistence type="predicted"/>
<sequence length="226" mass="26431">MPNTHTDNSFVKMPIISTEKENILGYEILLRTFRGIPLSIFNRNPELFTELSFPMLEAIYKLDAAGKIRDSKQLLFLNLTVHQYLSKGTLDFLYQEYNHKDKAKNVVIELTEQELDYKTEQLKERTLIFKCLDFKLAIDDFGVKGSNFQRVFELSPHYIKLDRGIIARYNSSQVNHKVLIEFVKLCHTLNKKVIIEGIETKQQYQLAKTCQADYVQGFYFGLPQYI</sequence>
<reference evidence="2 3" key="1">
    <citation type="submission" date="2016-10" db="EMBL/GenBank/DDBJ databases">
        <authorList>
            <person name="de Groot N.N."/>
        </authorList>
    </citation>
    <scope>NUCLEOTIDE SEQUENCE [LARGE SCALE GENOMIC DNA]</scope>
    <source>
        <strain evidence="2 3">DSM 6059</strain>
    </source>
</reference>
<accession>A0A1I1GMX6</accession>
<gene>
    <name evidence="2" type="ORF">SAMN02745724_00970</name>
</gene>
<dbReference type="Proteomes" id="UP000198862">
    <property type="component" value="Unassembled WGS sequence"/>
</dbReference>